<evidence type="ECO:0000313" key="1">
    <source>
        <dbReference type="EMBL" id="QVV89560.1"/>
    </source>
</evidence>
<accession>A0A8E7AZC2</accession>
<organism evidence="1 2">
    <name type="scientific">Methanospirillum purgamenti</name>
    <dbReference type="NCBI Taxonomy" id="2834276"/>
    <lineage>
        <taxon>Archaea</taxon>
        <taxon>Methanobacteriati</taxon>
        <taxon>Methanobacteriota</taxon>
        <taxon>Stenosarchaea group</taxon>
        <taxon>Methanomicrobia</taxon>
        <taxon>Methanomicrobiales</taxon>
        <taxon>Methanospirillaceae</taxon>
        <taxon>Methanospirillum</taxon>
    </lineage>
</organism>
<protein>
    <submittedName>
        <fullName evidence="1">Uncharacterized protein</fullName>
    </submittedName>
</protein>
<proteinExistence type="predicted"/>
<reference evidence="1 2" key="1">
    <citation type="submission" date="2021-05" db="EMBL/GenBank/DDBJ databases">
        <title>A novel Methanospirillum isolate from a pyrite-forming mixed culture.</title>
        <authorList>
            <person name="Bunk B."/>
            <person name="Sproer C."/>
            <person name="Spring S."/>
            <person name="Pester M."/>
        </authorList>
    </citation>
    <scope>NUCLEOTIDE SEQUENCE [LARGE SCALE GENOMIC DNA]</scope>
    <source>
        <strain evidence="1 2">J.3.6.1-F.2.7.3</strain>
    </source>
</reference>
<evidence type="ECO:0000313" key="2">
    <source>
        <dbReference type="Proteomes" id="UP000680656"/>
    </source>
</evidence>
<gene>
    <name evidence="1" type="ORF">KHC33_03290</name>
</gene>
<sequence>MIEFKYISNTKFQSYHCPIENFPLKQKDTLQITGYARDLIREYPEVTLKKYVIYCIGNHGFRIYDLDST</sequence>
<dbReference type="KEGG" id="mrtj:KHC33_03290"/>
<keyword evidence="2" id="KW-1185">Reference proteome</keyword>
<name>A0A8E7AZC2_9EURY</name>
<dbReference type="AlphaFoldDB" id="A0A8E7AZC2"/>
<dbReference type="EMBL" id="CP075546">
    <property type="protein sequence ID" value="QVV89560.1"/>
    <property type="molecule type" value="Genomic_DNA"/>
</dbReference>
<dbReference type="Proteomes" id="UP000680656">
    <property type="component" value="Chromosome"/>
</dbReference>